<dbReference type="EMBL" id="JBANRG010000008">
    <property type="protein sequence ID" value="KAK7464363.1"/>
    <property type="molecule type" value="Genomic_DNA"/>
</dbReference>
<proteinExistence type="predicted"/>
<gene>
    <name evidence="2" type="ORF">VKT23_006530</name>
</gene>
<comment type="caution">
    <text evidence="2">The sequence shown here is derived from an EMBL/GenBank/DDBJ whole genome shotgun (WGS) entry which is preliminary data.</text>
</comment>
<evidence type="ECO:0000256" key="1">
    <source>
        <dbReference type="SAM" id="Coils"/>
    </source>
</evidence>
<keyword evidence="3" id="KW-1185">Reference proteome</keyword>
<evidence type="ECO:0000313" key="2">
    <source>
        <dbReference type="EMBL" id="KAK7464363.1"/>
    </source>
</evidence>
<reference evidence="2 3" key="1">
    <citation type="submission" date="2024-01" db="EMBL/GenBank/DDBJ databases">
        <title>A draft genome for the cacao thread blight pathogen Marasmiellus scandens.</title>
        <authorList>
            <person name="Baruah I.K."/>
            <person name="Leung J."/>
            <person name="Bukari Y."/>
            <person name="Amoako-Attah I."/>
            <person name="Meinhardt L.W."/>
            <person name="Bailey B.A."/>
            <person name="Cohen S.P."/>
        </authorList>
    </citation>
    <scope>NUCLEOTIDE SEQUENCE [LARGE SCALE GENOMIC DNA]</scope>
    <source>
        <strain evidence="2 3">GH-19</strain>
    </source>
</reference>
<accession>A0ABR1JN11</accession>
<dbReference type="Gene3D" id="3.80.10.10">
    <property type="entry name" value="Ribonuclease Inhibitor"/>
    <property type="match status" value="1"/>
</dbReference>
<protein>
    <recommendedName>
        <fullName evidence="4">F-box domain-containing protein</fullName>
    </recommendedName>
</protein>
<feature type="coiled-coil region" evidence="1">
    <location>
        <begin position="37"/>
        <end position="78"/>
    </location>
</feature>
<evidence type="ECO:0008006" key="4">
    <source>
        <dbReference type="Google" id="ProtNLM"/>
    </source>
</evidence>
<keyword evidence="1" id="KW-0175">Coiled coil</keyword>
<name>A0ABR1JN11_9AGAR</name>
<dbReference type="Proteomes" id="UP001498398">
    <property type="component" value="Unassembled WGS sequence"/>
</dbReference>
<dbReference type="InterPro" id="IPR032675">
    <property type="entry name" value="LRR_dom_sf"/>
</dbReference>
<evidence type="ECO:0000313" key="3">
    <source>
        <dbReference type="Proteomes" id="UP001498398"/>
    </source>
</evidence>
<organism evidence="2 3">
    <name type="scientific">Marasmiellus scandens</name>
    <dbReference type="NCBI Taxonomy" id="2682957"/>
    <lineage>
        <taxon>Eukaryota</taxon>
        <taxon>Fungi</taxon>
        <taxon>Dikarya</taxon>
        <taxon>Basidiomycota</taxon>
        <taxon>Agaricomycotina</taxon>
        <taxon>Agaricomycetes</taxon>
        <taxon>Agaricomycetidae</taxon>
        <taxon>Agaricales</taxon>
        <taxon>Marasmiineae</taxon>
        <taxon>Omphalotaceae</taxon>
        <taxon>Marasmiellus</taxon>
    </lineage>
</organism>
<sequence>MAMLQEERLPVLETEKLSSSYIPSDVELEQIPSILKAKRLQQNLDRYNHEIEKLSDMLAALRAQRDNLQHDMDQYKAVISPARRIPIEVLTDIFSFCCFDGGNHAYSLEISTGRVFVPTLILSQTCSLWRNIVKALPKLWSRLSINLARIGKGTTNLVELYLRCSADKSLGINLFAHDAILDERYSSFPYADKLTASGWSVFFSILKEHIRWNDVRIDCHCYVLDAEHIGEYVDNPASWTSGHFEALRSLSLVCDDEAYFNSNHFFRMIRTKNTPLLDCLELEHFLSEDLIIKFSGLRRLTIRTVGNDANMFELFKNSTKLEEVVIFADWFDIEEEPEEREVITHEKLRSVKMEAEGPETFHAALMPFSFLTLPALVTLDLSNSIGNDSLYSAKNYLIEMLVRSSCALKVLKLSGDLFLSDEDLLDVLRLTPTVTRFTLDTRTRYFTQRFFCALALDNGPLSSSSRPHRNILLPCLKEFKLAFEQEQSSVGSGTKYSLPDVAIILKMLNSRKSYSNALGLEQLTVFEISARLLLDPASQRWGESLRSDLCIFPKERMELKANVIFL</sequence>